<comment type="caution">
    <text evidence="1">The sequence shown here is derived from an EMBL/GenBank/DDBJ whole genome shotgun (WGS) entry which is preliminary data.</text>
</comment>
<dbReference type="Gene3D" id="2.80.10.50">
    <property type="match status" value="1"/>
</dbReference>
<protein>
    <recommendedName>
        <fullName evidence="3">Ricin B lectin domain-containing protein</fullName>
    </recommendedName>
</protein>
<dbReference type="Proteomes" id="UP001165079">
    <property type="component" value="Unassembled WGS sequence"/>
</dbReference>
<proteinExistence type="predicted"/>
<dbReference type="AlphaFoldDB" id="A0A9W6W8E0"/>
<sequence>MRVRDLAVWGGLAALGVLALGLALPRDKEPDGVIWLHFTASDGRCLSDDGYGTLHMSDCGGGSGQMWKIGGPGVFYGFGERCLVDDYGTPTTVGGCQPFGEAATWTPEMRADGSVAYRNDLSGDCLEPDGDTVVLRKCGDGPGWRLEPVT</sequence>
<evidence type="ECO:0000313" key="2">
    <source>
        <dbReference type="Proteomes" id="UP001165079"/>
    </source>
</evidence>
<organism evidence="1 2">
    <name type="scientific">Actinorhabdospora filicis</name>
    <dbReference type="NCBI Taxonomy" id="1785913"/>
    <lineage>
        <taxon>Bacteria</taxon>
        <taxon>Bacillati</taxon>
        <taxon>Actinomycetota</taxon>
        <taxon>Actinomycetes</taxon>
        <taxon>Micromonosporales</taxon>
        <taxon>Micromonosporaceae</taxon>
        <taxon>Actinorhabdospora</taxon>
    </lineage>
</organism>
<dbReference type="EMBL" id="BSTX01000001">
    <property type="protein sequence ID" value="GLZ76386.1"/>
    <property type="molecule type" value="Genomic_DNA"/>
</dbReference>
<dbReference type="RefSeq" id="WP_285661566.1">
    <property type="nucleotide sequence ID" value="NZ_BSTX01000001.1"/>
</dbReference>
<dbReference type="SUPFAM" id="SSF50370">
    <property type="entry name" value="Ricin B-like lectins"/>
    <property type="match status" value="1"/>
</dbReference>
<keyword evidence="2" id="KW-1185">Reference proteome</keyword>
<evidence type="ECO:0008006" key="3">
    <source>
        <dbReference type="Google" id="ProtNLM"/>
    </source>
</evidence>
<accession>A0A9W6W8E0</accession>
<dbReference type="InterPro" id="IPR035992">
    <property type="entry name" value="Ricin_B-like_lectins"/>
</dbReference>
<evidence type="ECO:0000313" key="1">
    <source>
        <dbReference type="EMBL" id="GLZ76386.1"/>
    </source>
</evidence>
<reference evidence="1" key="1">
    <citation type="submission" date="2023-03" db="EMBL/GenBank/DDBJ databases">
        <title>Actinorhabdospora filicis NBRC 111898.</title>
        <authorList>
            <person name="Ichikawa N."/>
            <person name="Sato H."/>
            <person name="Tonouchi N."/>
        </authorList>
    </citation>
    <scope>NUCLEOTIDE SEQUENCE</scope>
    <source>
        <strain evidence="1">NBRC 111898</strain>
    </source>
</reference>
<gene>
    <name evidence="1" type="ORF">Afil01_11930</name>
</gene>
<name>A0A9W6W8E0_9ACTN</name>